<keyword evidence="8" id="KW-1185">Reference proteome</keyword>
<evidence type="ECO:0000256" key="1">
    <source>
        <dbReference type="ARBA" id="ARBA00004123"/>
    </source>
</evidence>
<dbReference type="SUPFAM" id="SSF54211">
    <property type="entry name" value="Ribosomal protein S5 domain 2-like"/>
    <property type="match status" value="1"/>
</dbReference>
<dbReference type="InterPro" id="IPR001247">
    <property type="entry name" value="ExoRNase_PH_dom1"/>
</dbReference>
<dbReference type="OrthoDB" id="27298at2759"/>
<dbReference type="PANTHER" id="PTHR11953:SF1">
    <property type="entry name" value="EXOSOME COMPLEX COMPONENT RRP46"/>
    <property type="match status" value="1"/>
</dbReference>
<evidence type="ECO:0000313" key="7">
    <source>
        <dbReference type="EMBL" id="KUJ22723.1"/>
    </source>
</evidence>
<dbReference type="GO" id="GO:0005730">
    <property type="term" value="C:nucleolus"/>
    <property type="evidence" value="ECO:0007669"/>
    <property type="project" value="TreeGrafter"/>
</dbReference>
<evidence type="ECO:0000256" key="2">
    <source>
        <dbReference type="ARBA" id="ARBA00006678"/>
    </source>
</evidence>
<name>A0A194XRA5_MOLSC</name>
<dbReference type="Proteomes" id="UP000070700">
    <property type="component" value="Unassembled WGS sequence"/>
</dbReference>
<keyword evidence="3" id="KW-0698">rRNA processing</keyword>
<dbReference type="EMBL" id="KQ947406">
    <property type="protein sequence ID" value="KUJ22723.1"/>
    <property type="molecule type" value="Genomic_DNA"/>
</dbReference>
<evidence type="ECO:0000313" key="8">
    <source>
        <dbReference type="Proteomes" id="UP000070700"/>
    </source>
</evidence>
<dbReference type="InterPro" id="IPR050080">
    <property type="entry name" value="RNase_PH"/>
</dbReference>
<dbReference type="GO" id="GO:0003723">
    <property type="term" value="F:RNA binding"/>
    <property type="evidence" value="ECO:0007669"/>
    <property type="project" value="TreeGrafter"/>
</dbReference>
<sequence length="255" mass="27201">MAPSTEPTALLSHLHRTDGSATFSQNGYTVIGAVNGPLEAGRREELPEEAVVDVIVRPAAGVAGTRERQLESILQSTLRQIILINNFPRSLIQVTLQITSTPENENAGSKLVQAASNLPILPALLQTAILALLSASMPLTMTATSAFLALTSDGSARSIITNPTIVQCESADSVHVLAFTSHGDLLVAESEGSFSLQDWETVFKAAKSICCDDSKTNVDHSVMQDGELGDEKGGMMNFVKSTLQTKITADLHWKD</sequence>
<dbReference type="InterPro" id="IPR020568">
    <property type="entry name" value="Ribosomal_Su5_D2-typ_SF"/>
</dbReference>
<dbReference type="GO" id="GO:0071028">
    <property type="term" value="P:nuclear mRNA surveillance"/>
    <property type="evidence" value="ECO:0007669"/>
    <property type="project" value="TreeGrafter"/>
</dbReference>
<evidence type="ECO:0000259" key="6">
    <source>
        <dbReference type="Pfam" id="PF01138"/>
    </source>
</evidence>
<dbReference type="InterPro" id="IPR036345">
    <property type="entry name" value="ExoRNase_PH_dom2_sf"/>
</dbReference>
<keyword evidence="4" id="KW-0271">Exosome</keyword>
<organism evidence="7 8">
    <name type="scientific">Mollisia scopiformis</name>
    <name type="common">Conifer needle endophyte fungus</name>
    <name type="synonym">Phialocephala scopiformis</name>
    <dbReference type="NCBI Taxonomy" id="149040"/>
    <lineage>
        <taxon>Eukaryota</taxon>
        <taxon>Fungi</taxon>
        <taxon>Dikarya</taxon>
        <taxon>Ascomycota</taxon>
        <taxon>Pezizomycotina</taxon>
        <taxon>Leotiomycetes</taxon>
        <taxon>Helotiales</taxon>
        <taxon>Mollisiaceae</taxon>
        <taxon>Mollisia</taxon>
    </lineage>
</organism>
<dbReference type="STRING" id="149040.A0A194XRA5"/>
<evidence type="ECO:0000256" key="4">
    <source>
        <dbReference type="ARBA" id="ARBA00022835"/>
    </source>
</evidence>
<dbReference type="CDD" id="cd11372">
    <property type="entry name" value="RNase_PH_RRP46"/>
    <property type="match status" value="1"/>
</dbReference>
<dbReference type="InterPro" id="IPR027408">
    <property type="entry name" value="PNPase/RNase_PH_dom_sf"/>
</dbReference>
<dbReference type="AlphaFoldDB" id="A0A194XRA5"/>
<gene>
    <name evidence="7" type="ORF">LY89DRAFT_728842</name>
</gene>
<dbReference type="GO" id="GO:0000177">
    <property type="term" value="C:cytoplasmic exosome (RNase complex)"/>
    <property type="evidence" value="ECO:0007669"/>
    <property type="project" value="TreeGrafter"/>
</dbReference>
<dbReference type="GO" id="GO:0006364">
    <property type="term" value="P:rRNA processing"/>
    <property type="evidence" value="ECO:0007669"/>
    <property type="project" value="UniProtKB-KW"/>
</dbReference>
<dbReference type="GO" id="GO:0000176">
    <property type="term" value="C:nuclear exosome (RNase complex)"/>
    <property type="evidence" value="ECO:0007669"/>
    <property type="project" value="UniProtKB-ARBA"/>
</dbReference>
<evidence type="ECO:0000256" key="3">
    <source>
        <dbReference type="ARBA" id="ARBA00022552"/>
    </source>
</evidence>
<comment type="subcellular location">
    <subcellularLocation>
        <location evidence="1">Nucleus</location>
    </subcellularLocation>
</comment>
<dbReference type="GO" id="GO:0071051">
    <property type="term" value="P:poly(A)-dependent snoRNA 3'-end processing"/>
    <property type="evidence" value="ECO:0007669"/>
    <property type="project" value="TreeGrafter"/>
</dbReference>
<dbReference type="Gene3D" id="3.30.230.70">
    <property type="entry name" value="GHMP Kinase, N-terminal domain"/>
    <property type="match status" value="1"/>
</dbReference>
<dbReference type="GeneID" id="28829039"/>
<keyword evidence="5" id="KW-0539">Nucleus</keyword>
<dbReference type="RefSeq" id="XP_018077078.1">
    <property type="nucleotide sequence ID" value="XM_018219313.1"/>
</dbReference>
<dbReference type="PANTHER" id="PTHR11953">
    <property type="entry name" value="EXOSOME COMPLEX COMPONENT"/>
    <property type="match status" value="1"/>
</dbReference>
<dbReference type="KEGG" id="psco:LY89DRAFT_728842"/>
<dbReference type="GO" id="GO:0016075">
    <property type="term" value="P:rRNA catabolic process"/>
    <property type="evidence" value="ECO:0007669"/>
    <property type="project" value="TreeGrafter"/>
</dbReference>
<proteinExistence type="inferred from homology"/>
<dbReference type="InParanoid" id="A0A194XRA5"/>
<dbReference type="SUPFAM" id="SSF55666">
    <property type="entry name" value="Ribonuclease PH domain 2-like"/>
    <property type="match status" value="1"/>
</dbReference>
<evidence type="ECO:0000256" key="5">
    <source>
        <dbReference type="ARBA" id="ARBA00023242"/>
    </source>
</evidence>
<dbReference type="GO" id="GO:0034475">
    <property type="term" value="P:U4 snRNA 3'-end processing"/>
    <property type="evidence" value="ECO:0007669"/>
    <property type="project" value="TreeGrafter"/>
</dbReference>
<dbReference type="Pfam" id="PF01138">
    <property type="entry name" value="RNase_PH"/>
    <property type="match status" value="1"/>
</dbReference>
<protein>
    <recommendedName>
        <fullName evidence="6">Exoribonuclease phosphorolytic domain-containing protein</fullName>
    </recommendedName>
</protein>
<feature type="domain" description="Exoribonuclease phosphorolytic" evidence="6">
    <location>
        <begin position="13"/>
        <end position="138"/>
    </location>
</feature>
<reference evidence="7 8" key="1">
    <citation type="submission" date="2015-10" db="EMBL/GenBank/DDBJ databases">
        <title>Full genome of DAOMC 229536 Phialocephala scopiformis, a fungal endophyte of spruce producing the potent anti-insectan compound rugulosin.</title>
        <authorList>
            <consortium name="DOE Joint Genome Institute"/>
            <person name="Walker A.K."/>
            <person name="Frasz S.L."/>
            <person name="Seifert K.A."/>
            <person name="Miller J.D."/>
            <person name="Mondo S.J."/>
            <person name="Labutti K."/>
            <person name="Lipzen A."/>
            <person name="Dockter R."/>
            <person name="Kennedy M."/>
            <person name="Grigoriev I.V."/>
            <person name="Spatafora J.W."/>
        </authorList>
    </citation>
    <scope>NUCLEOTIDE SEQUENCE [LARGE SCALE GENOMIC DNA]</scope>
    <source>
        <strain evidence="7 8">CBS 120377</strain>
    </source>
</reference>
<comment type="similarity">
    <text evidence="2">Belongs to the RNase PH family.</text>
</comment>
<accession>A0A194XRA5</accession>
<dbReference type="FunCoup" id="A0A194XRA5">
    <property type="interactions" value="264"/>
</dbReference>